<dbReference type="InterPro" id="IPR011063">
    <property type="entry name" value="TilS/TtcA_N"/>
</dbReference>
<keyword evidence="8 10" id="KW-0067">ATP-binding</keyword>
<dbReference type="Gene3D" id="3.30.300.10">
    <property type="match status" value="1"/>
</dbReference>
<dbReference type="AlphaFoldDB" id="A0A7V3ZVJ5"/>
<evidence type="ECO:0000256" key="7">
    <source>
        <dbReference type="ARBA" id="ARBA00022755"/>
    </source>
</evidence>
<evidence type="ECO:0000256" key="2">
    <source>
        <dbReference type="ARBA" id="ARBA00005153"/>
    </source>
</evidence>
<dbReference type="EC" id="6.3.5.2" evidence="3"/>
<name>A0A7V3ZVJ5_UNCW3</name>
<keyword evidence="7 10" id="KW-0658">Purine biosynthesis</keyword>
<evidence type="ECO:0000256" key="6">
    <source>
        <dbReference type="ARBA" id="ARBA00022749"/>
    </source>
</evidence>
<dbReference type="PROSITE" id="PS51553">
    <property type="entry name" value="GMPS_ATP_PPASE"/>
    <property type="match status" value="1"/>
</dbReference>
<evidence type="ECO:0000256" key="4">
    <source>
        <dbReference type="ARBA" id="ARBA00022598"/>
    </source>
</evidence>
<evidence type="ECO:0000313" key="12">
    <source>
        <dbReference type="EMBL" id="HGK63730.1"/>
    </source>
</evidence>
<evidence type="ECO:0000256" key="5">
    <source>
        <dbReference type="ARBA" id="ARBA00022741"/>
    </source>
</evidence>
<keyword evidence="6 10" id="KW-0332">GMP biosynthesis</keyword>
<comment type="caution">
    <text evidence="12">The sequence shown here is derived from an EMBL/GenBank/DDBJ whole genome shotgun (WGS) entry which is preliminary data.</text>
</comment>
<keyword evidence="5 10" id="KW-0547">Nucleotide-binding</keyword>
<dbReference type="EMBL" id="DTDR01000101">
    <property type="protein sequence ID" value="HGK63730.1"/>
    <property type="molecule type" value="Genomic_DNA"/>
</dbReference>
<keyword evidence="4" id="KW-0436">Ligase</keyword>
<feature type="domain" description="GMPS ATP-PPase" evidence="11">
    <location>
        <begin position="3"/>
        <end position="190"/>
    </location>
</feature>
<dbReference type="GO" id="GO:0003921">
    <property type="term" value="F:GMP synthase activity"/>
    <property type="evidence" value="ECO:0007669"/>
    <property type="project" value="InterPro"/>
</dbReference>
<dbReference type="Pfam" id="PF01171">
    <property type="entry name" value="ATP_bind_3"/>
    <property type="match status" value="1"/>
</dbReference>
<dbReference type="UniPathway" id="UPA00189">
    <property type="reaction ID" value="UER00296"/>
</dbReference>
<dbReference type="CDD" id="cd01997">
    <property type="entry name" value="GMP_synthase_C"/>
    <property type="match status" value="1"/>
</dbReference>
<dbReference type="SUPFAM" id="SSF54810">
    <property type="entry name" value="GMP synthetase C-terminal dimerisation domain"/>
    <property type="match status" value="1"/>
</dbReference>
<comment type="function">
    <text evidence="1">Catalyzes the synthesis of GMP from XMP.</text>
</comment>
<accession>A0A7V3ZVJ5</accession>
<keyword evidence="9" id="KW-0315">Glutamine amidotransferase</keyword>
<dbReference type="GO" id="GO:0005524">
    <property type="term" value="F:ATP binding"/>
    <property type="evidence" value="ECO:0007669"/>
    <property type="project" value="UniProtKB-UniRule"/>
</dbReference>
<reference evidence="12" key="1">
    <citation type="journal article" date="2020" name="mSystems">
        <title>Genome- and Community-Level Interaction Insights into Carbon Utilization and Element Cycling Functions of Hydrothermarchaeota in Hydrothermal Sediment.</title>
        <authorList>
            <person name="Zhou Z."/>
            <person name="Liu Y."/>
            <person name="Xu W."/>
            <person name="Pan J."/>
            <person name="Luo Z.H."/>
            <person name="Li M."/>
        </authorList>
    </citation>
    <scope>NUCLEOTIDE SEQUENCE [LARGE SCALE GENOMIC DNA]</scope>
    <source>
        <strain evidence="12">SpSt-697</strain>
    </source>
</reference>
<dbReference type="PANTHER" id="PTHR11922:SF2">
    <property type="entry name" value="GMP SYNTHASE [GLUTAMINE-HYDROLYZING]"/>
    <property type="match status" value="1"/>
</dbReference>
<dbReference type="GO" id="GO:0005829">
    <property type="term" value="C:cytosol"/>
    <property type="evidence" value="ECO:0007669"/>
    <property type="project" value="TreeGrafter"/>
</dbReference>
<protein>
    <recommendedName>
        <fullName evidence="3">GMP synthase (glutamine-hydrolyzing)</fullName>
        <ecNumber evidence="3">6.3.5.2</ecNumber>
    </recommendedName>
</protein>
<evidence type="ECO:0000256" key="3">
    <source>
        <dbReference type="ARBA" id="ARBA00012746"/>
    </source>
</evidence>
<comment type="pathway">
    <text evidence="2">Purine metabolism; GMP biosynthesis; GMP from XMP (L-Gln route): step 1/1.</text>
</comment>
<dbReference type="Gene3D" id="3.40.50.620">
    <property type="entry name" value="HUPs"/>
    <property type="match status" value="1"/>
</dbReference>
<feature type="binding site" evidence="10">
    <location>
        <begin position="30"/>
        <end position="36"/>
    </location>
    <ligand>
        <name>ATP</name>
        <dbReference type="ChEBI" id="CHEBI:30616"/>
    </ligand>
</feature>
<dbReference type="InterPro" id="IPR014729">
    <property type="entry name" value="Rossmann-like_a/b/a_fold"/>
</dbReference>
<evidence type="ECO:0000256" key="10">
    <source>
        <dbReference type="PROSITE-ProRule" id="PRU00886"/>
    </source>
</evidence>
<evidence type="ECO:0000256" key="1">
    <source>
        <dbReference type="ARBA" id="ARBA00002332"/>
    </source>
</evidence>
<evidence type="ECO:0000256" key="8">
    <source>
        <dbReference type="ARBA" id="ARBA00022840"/>
    </source>
</evidence>
<dbReference type="SUPFAM" id="SSF52402">
    <property type="entry name" value="Adenine nucleotide alpha hydrolases-like"/>
    <property type="match status" value="1"/>
</dbReference>
<proteinExistence type="predicted"/>
<evidence type="ECO:0000259" key="11">
    <source>
        <dbReference type="PROSITE" id="PS51553"/>
    </source>
</evidence>
<organism evidence="12">
    <name type="scientific">candidate division WOR-3 bacterium</name>
    <dbReference type="NCBI Taxonomy" id="2052148"/>
    <lineage>
        <taxon>Bacteria</taxon>
        <taxon>Bacteria division WOR-3</taxon>
    </lineage>
</organism>
<dbReference type="Pfam" id="PF00958">
    <property type="entry name" value="GMP_synt_C"/>
    <property type="match status" value="1"/>
</dbReference>
<sequence length="311" mass="35345">MLKNVTNFIYQKVKEIRNIVGDKKVICAVSGGVDSMTTAVLCYKAVGENLTAIFIDDGLMRKDEDQFVKEELKKFGILVKVYEKKNLFFNALRGLTDPEEKRLAFRETFYKVFQEIIKEENAQFLAQGTIKADIIETEAKIKTQHNVLSQIGINPKRYGLEIIEPLKDLLKPEVRKVAKRLGLSKEVYQRAPFPGPGLLCRVLGEVTEERIEIIRKATEIVEKLTKNLRSFQTFPVLLSDKATGIKDFQRILGDIIVIRSVDSKDALSAKAKKLSYLLLKKICDTLINEIPSCVKVLYDITDKPPSTIEYI</sequence>
<gene>
    <name evidence="12" type="ORF">ENU74_03970</name>
</gene>
<evidence type="ECO:0000256" key="9">
    <source>
        <dbReference type="ARBA" id="ARBA00022962"/>
    </source>
</evidence>
<dbReference type="InterPro" id="IPR025777">
    <property type="entry name" value="GMPS_ATP_PPase_dom"/>
</dbReference>
<dbReference type="PANTHER" id="PTHR11922">
    <property type="entry name" value="GMP SYNTHASE-RELATED"/>
    <property type="match status" value="1"/>
</dbReference>
<dbReference type="InterPro" id="IPR001674">
    <property type="entry name" value="GMP_synth_C"/>
</dbReference>